<proteinExistence type="predicted"/>
<reference evidence="1" key="2">
    <citation type="journal article" date="2015" name="Data Brief">
        <title>Shoot transcriptome of the giant reed, Arundo donax.</title>
        <authorList>
            <person name="Barrero R.A."/>
            <person name="Guerrero F.D."/>
            <person name="Moolhuijzen P."/>
            <person name="Goolsby J.A."/>
            <person name="Tidwell J."/>
            <person name="Bellgard S.E."/>
            <person name="Bellgard M.I."/>
        </authorList>
    </citation>
    <scope>NUCLEOTIDE SEQUENCE</scope>
    <source>
        <tissue evidence="1">Shoot tissue taken approximately 20 cm above the soil surface</tissue>
    </source>
</reference>
<evidence type="ECO:0000313" key="1">
    <source>
        <dbReference type="EMBL" id="JAD73940.1"/>
    </source>
</evidence>
<dbReference type="AlphaFoldDB" id="A0A0A9CKL2"/>
<reference evidence="1" key="1">
    <citation type="submission" date="2014-09" db="EMBL/GenBank/DDBJ databases">
        <authorList>
            <person name="Magalhaes I.L.F."/>
            <person name="Oliveira U."/>
            <person name="Santos F.R."/>
            <person name="Vidigal T.H.D.A."/>
            <person name="Brescovit A.D."/>
            <person name="Santos A.J."/>
        </authorList>
    </citation>
    <scope>NUCLEOTIDE SEQUENCE</scope>
    <source>
        <tissue evidence="1">Shoot tissue taken approximately 20 cm above the soil surface</tissue>
    </source>
</reference>
<dbReference type="EMBL" id="GBRH01223955">
    <property type="protein sequence ID" value="JAD73940.1"/>
    <property type="molecule type" value="Transcribed_RNA"/>
</dbReference>
<accession>A0A0A9CKL2</accession>
<organism evidence="1">
    <name type="scientific">Arundo donax</name>
    <name type="common">Giant reed</name>
    <name type="synonym">Donax arundinaceus</name>
    <dbReference type="NCBI Taxonomy" id="35708"/>
    <lineage>
        <taxon>Eukaryota</taxon>
        <taxon>Viridiplantae</taxon>
        <taxon>Streptophyta</taxon>
        <taxon>Embryophyta</taxon>
        <taxon>Tracheophyta</taxon>
        <taxon>Spermatophyta</taxon>
        <taxon>Magnoliopsida</taxon>
        <taxon>Liliopsida</taxon>
        <taxon>Poales</taxon>
        <taxon>Poaceae</taxon>
        <taxon>PACMAD clade</taxon>
        <taxon>Arundinoideae</taxon>
        <taxon>Arundineae</taxon>
        <taxon>Arundo</taxon>
    </lineage>
</organism>
<name>A0A0A9CKL2_ARUDO</name>
<sequence length="32" mass="3524">MVMSGMLEGWSSVTWGILATMVEIDVYVDSCI</sequence>
<protein>
    <submittedName>
        <fullName evidence="1">Uncharacterized protein</fullName>
    </submittedName>
</protein>